<dbReference type="GO" id="GO:0051539">
    <property type="term" value="F:4 iron, 4 sulfur cluster binding"/>
    <property type="evidence" value="ECO:0007669"/>
    <property type="project" value="UniProtKB-KW"/>
</dbReference>
<evidence type="ECO:0000313" key="11">
    <source>
        <dbReference type="EMBL" id="EOD00214.1"/>
    </source>
</evidence>
<keyword evidence="9 10" id="KW-0411">Iron-sulfur</keyword>
<dbReference type="STRING" id="1304284.L21TH_1741"/>
<proteinExistence type="inferred from homology"/>
<protein>
    <recommendedName>
        <fullName evidence="2 10">Quinolinate synthase</fullName>
        <ecNumber evidence="2 10">2.5.1.72</ecNumber>
    </recommendedName>
</protein>
<dbReference type="GO" id="GO:0008987">
    <property type="term" value="F:quinolinate synthetase A activity"/>
    <property type="evidence" value="ECO:0007669"/>
    <property type="project" value="UniProtKB-UniRule"/>
</dbReference>
<evidence type="ECO:0000256" key="10">
    <source>
        <dbReference type="HAMAP-Rule" id="MF_00568"/>
    </source>
</evidence>
<dbReference type="InterPro" id="IPR023066">
    <property type="entry name" value="Quinolinate_synth_type2"/>
</dbReference>
<comment type="function">
    <text evidence="10">Catalyzes the condensation of iminoaspartate with dihydroxyacetone phosphate to form quinolinate.</text>
</comment>
<dbReference type="GO" id="GO:0005829">
    <property type="term" value="C:cytosol"/>
    <property type="evidence" value="ECO:0007669"/>
    <property type="project" value="TreeGrafter"/>
</dbReference>
<feature type="binding site" evidence="10">
    <location>
        <position position="86"/>
    </location>
    <ligand>
        <name>[4Fe-4S] cluster</name>
        <dbReference type="ChEBI" id="CHEBI:49883"/>
    </ligand>
</feature>
<feature type="binding site" evidence="10">
    <location>
        <begin position="112"/>
        <end position="114"/>
    </location>
    <ligand>
        <name>iminosuccinate</name>
        <dbReference type="ChEBI" id="CHEBI:77875"/>
    </ligand>
</feature>
<evidence type="ECO:0000256" key="3">
    <source>
        <dbReference type="ARBA" id="ARBA00022485"/>
    </source>
</evidence>
<feature type="binding site" evidence="10">
    <location>
        <position position="24"/>
    </location>
    <ligand>
        <name>iminosuccinate</name>
        <dbReference type="ChEBI" id="CHEBI:77875"/>
    </ligand>
</feature>
<dbReference type="RefSeq" id="WP_006314235.1">
    <property type="nucleotide sequence ID" value="NZ_ARZA01000198.1"/>
</dbReference>
<comment type="similarity">
    <text evidence="10">Belongs to the quinolinate synthase family. Type 2 subfamily.</text>
</comment>
<dbReference type="FunFam" id="3.40.50.10800:FF:000003">
    <property type="entry name" value="Quinolinate synthase A"/>
    <property type="match status" value="1"/>
</dbReference>
<dbReference type="EC" id="2.5.1.72" evidence="2 10"/>
<dbReference type="SUPFAM" id="SSF142754">
    <property type="entry name" value="NadA-like"/>
    <property type="match status" value="1"/>
</dbReference>
<comment type="caution">
    <text evidence="11">The sequence shown here is derived from an EMBL/GenBank/DDBJ whole genome shotgun (WGS) entry which is preliminary data.</text>
</comment>
<dbReference type="PANTHER" id="PTHR30573:SF0">
    <property type="entry name" value="QUINOLINATE SYNTHASE, CHLOROPLASTIC"/>
    <property type="match status" value="1"/>
</dbReference>
<feature type="binding site" evidence="10">
    <location>
        <position position="215"/>
    </location>
    <ligand>
        <name>iminosuccinate</name>
        <dbReference type="ChEBI" id="CHEBI:77875"/>
    </ligand>
</feature>
<dbReference type="HAMAP" id="MF_00568">
    <property type="entry name" value="NadA_type2"/>
    <property type="match status" value="1"/>
</dbReference>
<evidence type="ECO:0000256" key="2">
    <source>
        <dbReference type="ARBA" id="ARBA00012669"/>
    </source>
</evidence>
<dbReference type="Pfam" id="PF02445">
    <property type="entry name" value="NadA"/>
    <property type="match status" value="1"/>
</dbReference>
<comment type="subcellular location">
    <subcellularLocation>
        <location evidence="10">Cytoplasm</location>
    </subcellularLocation>
</comment>
<comment type="cofactor">
    <cofactor evidence="10">
        <name>[4Fe-4S] cluster</name>
        <dbReference type="ChEBI" id="CHEBI:49883"/>
    </cofactor>
    <text evidence="10">Binds 1 [4Fe-4S] cluster per subunit.</text>
</comment>
<keyword evidence="7 10" id="KW-0479">Metal-binding</keyword>
<dbReference type="GO" id="GO:0046872">
    <property type="term" value="F:metal ion binding"/>
    <property type="evidence" value="ECO:0007669"/>
    <property type="project" value="UniProtKB-KW"/>
</dbReference>
<keyword evidence="4 10" id="KW-0963">Cytoplasm</keyword>
<comment type="catalytic activity">
    <reaction evidence="10">
        <text>iminosuccinate + dihydroxyacetone phosphate = quinolinate + phosphate + 2 H2O + H(+)</text>
        <dbReference type="Rhea" id="RHEA:25888"/>
        <dbReference type="ChEBI" id="CHEBI:15377"/>
        <dbReference type="ChEBI" id="CHEBI:15378"/>
        <dbReference type="ChEBI" id="CHEBI:29959"/>
        <dbReference type="ChEBI" id="CHEBI:43474"/>
        <dbReference type="ChEBI" id="CHEBI:57642"/>
        <dbReference type="ChEBI" id="CHEBI:77875"/>
        <dbReference type="EC" id="2.5.1.72"/>
    </reaction>
</comment>
<dbReference type="NCBIfam" id="TIGR00550">
    <property type="entry name" value="nadA"/>
    <property type="match status" value="1"/>
</dbReference>
<gene>
    <name evidence="10" type="primary">nadA</name>
    <name evidence="11" type="ORF">L21TH_1741</name>
</gene>
<dbReference type="EMBL" id="ARZA01000198">
    <property type="protein sequence ID" value="EOD00214.1"/>
    <property type="molecule type" value="Genomic_DNA"/>
</dbReference>
<evidence type="ECO:0000256" key="5">
    <source>
        <dbReference type="ARBA" id="ARBA00022642"/>
    </source>
</evidence>
<organism evidence="11 12">
    <name type="scientific">Caldisalinibacter kiritimatiensis</name>
    <dbReference type="NCBI Taxonomy" id="1304284"/>
    <lineage>
        <taxon>Bacteria</taxon>
        <taxon>Bacillati</taxon>
        <taxon>Bacillota</taxon>
        <taxon>Tissierellia</taxon>
        <taxon>Tissierellales</taxon>
        <taxon>Thermohalobacteraceae</taxon>
        <taxon>Caldisalinibacter</taxon>
    </lineage>
</organism>
<dbReference type="AlphaFoldDB" id="R1CU56"/>
<name>R1CU56_9FIRM</name>
<dbReference type="InterPro" id="IPR036094">
    <property type="entry name" value="NadA_sf"/>
</dbReference>
<dbReference type="OrthoDB" id="9801204at2"/>
<dbReference type="InterPro" id="IPR003473">
    <property type="entry name" value="NadA"/>
</dbReference>
<dbReference type="PANTHER" id="PTHR30573">
    <property type="entry name" value="QUINOLINATE SYNTHETASE A"/>
    <property type="match status" value="1"/>
</dbReference>
<keyword evidence="3 10" id="KW-0004">4Fe-4S</keyword>
<keyword evidence="6 10" id="KW-0808">Transferase</keyword>
<feature type="binding site" evidence="10">
    <location>
        <position position="129"/>
    </location>
    <ligand>
        <name>iminosuccinate</name>
        <dbReference type="ChEBI" id="CHEBI:77875"/>
    </ligand>
</feature>
<evidence type="ECO:0000256" key="7">
    <source>
        <dbReference type="ARBA" id="ARBA00022723"/>
    </source>
</evidence>
<reference evidence="11 12" key="1">
    <citation type="journal article" date="2015" name="Geomicrobiol. J.">
        <title>Caldisalinibacter kiritimatiensis gen. nov., sp. nov., a moderately thermohalophilic thiosulfate-reducing bacterium from a hypersaline microbial mat.</title>
        <authorList>
            <person name="Ben Hania W."/>
            <person name="Joseph M."/>
            <person name="Fiebig A."/>
            <person name="Bunk B."/>
            <person name="Klenk H.-P."/>
            <person name="Fardeau M.-L."/>
            <person name="Spring S."/>
        </authorList>
    </citation>
    <scope>NUCLEOTIDE SEQUENCE [LARGE SCALE GENOMIC DNA]</scope>
    <source>
        <strain evidence="11 12">L21-TH-D2</strain>
    </source>
</reference>
<dbReference type="eggNOG" id="COG0379">
    <property type="taxonomic scope" value="Bacteria"/>
</dbReference>
<dbReference type="PATRIC" id="fig|1304284.3.peg.1708"/>
<feature type="binding site" evidence="10">
    <location>
        <begin position="198"/>
        <end position="200"/>
    </location>
    <ligand>
        <name>iminosuccinate</name>
        <dbReference type="ChEBI" id="CHEBI:77875"/>
    </ligand>
</feature>
<keyword evidence="8 10" id="KW-0408">Iron</keyword>
<sequence length="303" mass="34109">MKKNKIIQDIEKLKKEKNAIILAHSYQIPEVQEVADIVGDSLALSKAATEVDNEVIVFCGVNFMAESAKILSPNKKVLLPIKSAGCPMADMVSAKRLRQYKKNNPDTTIVCYVNSSASVKAESDICCTSSNALKVVESIDSDKILFVPDRNLGNYVKNNVKNKQVELWPGFCPTHNNISLREALKIKEEHPEAEILVHPECSEKVIELADFVGSTSQIIKYANESNSKEFLIGTEMGVLHILRKQNPNKEFDLLYHNLLCPDMKKTRLEDVLNALMYEQHEINVEEDIRQRALIALNKMLEIS</sequence>
<evidence type="ECO:0000313" key="12">
    <source>
        <dbReference type="Proteomes" id="UP000013378"/>
    </source>
</evidence>
<evidence type="ECO:0000256" key="9">
    <source>
        <dbReference type="ARBA" id="ARBA00023014"/>
    </source>
</evidence>
<dbReference type="GO" id="GO:0034628">
    <property type="term" value="P:'de novo' NAD+ biosynthetic process from L-aspartate"/>
    <property type="evidence" value="ECO:0007669"/>
    <property type="project" value="TreeGrafter"/>
</dbReference>
<keyword evidence="12" id="KW-1185">Reference proteome</keyword>
<feature type="binding site" evidence="10">
    <location>
        <position position="260"/>
    </location>
    <ligand>
        <name>[4Fe-4S] cluster</name>
        <dbReference type="ChEBI" id="CHEBI:49883"/>
    </ligand>
</feature>
<accession>R1CU56</accession>
<evidence type="ECO:0000256" key="1">
    <source>
        <dbReference type="ARBA" id="ARBA00005065"/>
    </source>
</evidence>
<dbReference type="Gene3D" id="3.40.50.10800">
    <property type="entry name" value="NadA-like"/>
    <property type="match status" value="3"/>
</dbReference>
<comment type="pathway">
    <text evidence="1 10">Cofactor biosynthesis; NAD(+) biosynthesis; quinolinate from iminoaspartate: step 1/1.</text>
</comment>
<dbReference type="NCBIfam" id="NF006879">
    <property type="entry name" value="PRK09375.1-4"/>
    <property type="match status" value="1"/>
</dbReference>
<keyword evidence="5 10" id="KW-0662">Pyridine nucleotide biosynthesis</keyword>
<dbReference type="UniPathway" id="UPA00253">
    <property type="reaction ID" value="UER00327"/>
</dbReference>
<feature type="binding site" evidence="10">
    <location>
        <position position="41"/>
    </location>
    <ligand>
        <name>iminosuccinate</name>
        <dbReference type="ChEBI" id="CHEBI:77875"/>
    </ligand>
</feature>
<evidence type="ECO:0000256" key="8">
    <source>
        <dbReference type="ARBA" id="ARBA00023004"/>
    </source>
</evidence>
<evidence type="ECO:0000256" key="4">
    <source>
        <dbReference type="ARBA" id="ARBA00022490"/>
    </source>
</evidence>
<dbReference type="Proteomes" id="UP000013378">
    <property type="component" value="Unassembled WGS sequence"/>
</dbReference>
<dbReference type="NCBIfam" id="NF006878">
    <property type="entry name" value="PRK09375.1-2"/>
    <property type="match status" value="1"/>
</dbReference>
<evidence type="ECO:0000256" key="6">
    <source>
        <dbReference type="ARBA" id="ARBA00022679"/>
    </source>
</evidence>
<feature type="binding site" evidence="10">
    <location>
        <position position="172"/>
    </location>
    <ligand>
        <name>[4Fe-4S] cluster</name>
        <dbReference type="ChEBI" id="CHEBI:49883"/>
    </ligand>
</feature>